<dbReference type="AlphaFoldDB" id="A0A132B5D3"/>
<organism evidence="1 2">
    <name type="scientific">Mollisia scopiformis</name>
    <name type="common">Conifer needle endophyte fungus</name>
    <name type="synonym">Phialocephala scopiformis</name>
    <dbReference type="NCBI Taxonomy" id="149040"/>
    <lineage>
        <taxon>Eukaryota</taxon>
        <taxon>Fungi</taxon>
        <taxon>Dikarya</taxon>
        <taxon>Ascomycota</taxon>
        <taxon>Pezizomycotina</taxon>
        <taxon>Leotiomycetes</taxon>
        <taxon>Helotiales</taxon>
        <taxon>Mollisiaceae</taxon>
        <taxon>Mollisia</taxon>
    </lineage>
</organism>
<accession>A0A132B5D3</accession>
<protein>
    <submittedName>
        <fullName evidence="1">Uncharacterized protein</fullName>
    </submittedName>
</protein>
<dbReference type="KEGG" id="psco:LY89DRAFT_368314"/>
<dbReference type="EMBL" id="KQ947441">
    <property type="protein sequence ID" value="KUJ07104.1"/>
    <property type="molecule type" value="Genomic_DNA"/>
</dbReference>
<dbReference type="GeneID" id="28816765"/>
<gene>
    <name evidence="1" type="ORF">LY89DRAFT_368314</name>
</gene>
<dbReference type="Proteomes" id="UP000070700">
    <property type="component" value="Unassembled WGS sequence"/>
</dbReference>
<reference evidence="1 2" key="1">
    <citation type="submission" date="2015-10" db="EMBL/GenBank/DDBJ databases">
        <title>Full genome of DAOMC 229536 Phialocephala scopiformis, a fungal endophyte of spruce producing the potent anti-insectan compound rugulosin.</title>
        <authorList>
            <consortium name="DOE Joint Genome Institute"/>
            <person name="Walker A.K."/>
            <person name="Frasz S.L."/>
            <person name="Seifert K.A."/>
            <person name="Miller J.D."/>
            <person name="Mondo S.J."/>
            <person name="Labutti K."/>
            <person name="Lipzen A."/>
            <person name="Dockter R."/>
            <person name="Kennedy M."/>
            <person name="Grigoriev I.V."/>
            <person name="Spatafora J.W."/>
        </authorList>
    </citation>
    <scope>NUCLEOTIDE SEQUENCE [LARGE SCALE GENOMIC DNA]</scope>
    <source>
        <strain evidence="1 2">CBS 120377</strain>
    </source>
</reference>
<sequence length="151" mass="16750">MASDEKFMMTVYTDTGIEHRLVTDEEAAMLRIKSITISLVLAAKHNLGYPEGSRHPHAPSNENDLEKIKTLFLFGRDMDVSKWDTRGVASLNALREHLKAMVPGDKLTAGEVASMVALMEKKSMLRVLGLQKWSKAPCSNLKCPTHGKGKK</sequence>
<evidence type="ECO:0000313" key="2">
    <source>
        <dbReference type="Proteomes" id="UP000070700"/>
    </source>
</evidence>
<proteinExistence type="predicted"/>
<dbReference type="RefSeq" id="XP_018061459.1">
    <property type="nucleotide sequence ID" value="XM_018207039.1"/>
</dbReference>
<name>A0A132B5D3_MOLSC</name>
<evidence type="ECO:0000313" key="1">
    <source>
        <dbReference type="EMBL" id="KUJ07104.1"/>
    </source>
</evidence>
<dbReference type="InParanoid" id="A0A132B5D3"/>
<keyword evidence="2" id="KW-1185">Reference proteome</keyword>